<evidence type="ECO:0000256" key="4">
    <source>
        <dbReference type="PROSITE-ProRule" id="PRU00175"/>
    </source>
</evidence>
<dbReference type="InterPro" id="IPR001841">
    <property type="entry name" value="Znf_RING"/>
</dbReference>
<dbReference type="EMBL" id="JAVHNR010000002">
    <property type="protein sequence ID" value="KAK6351144.1"/>
    <property type="molecule type" value="Genomic_DNA"/>
</dbReference>
<sequence length="409" mass="44353">MDFIDLTSSSPATHARRPVNARARGQAMPSPRARNLPSRPQTFAPREVQRPPPPYRPQATSRPHLPGPETMYRQPVPLAQPQPQPSRQLRSRAVAASSAASTSLGTTPSTTTPSSTHNSPALFITTDSGTENDSEEFDSMEEYLQANEAYLSSDGSSIGSGDTGEEDDSDDDDDEDEEEEDEDDEEEEVPAPPPPSRRGGLSRRTQQDAVPEANAGRGPQPIAPALSRTRSQATNNVGVPESSRAAAAPQESFRPHSGTTPQPHAPPASLKRPRSEATMPTAADSSPASKKAKIEPVEVVDMVNVEDEDDFKKIMQEQMIKTQREEGNARRRIADFKCVICLDDPENLSATTCGHLFCNDCIKTTLRFGQPSAKFGKCPVCRGKVVIKEIVPLELKLIKRVEGKGKGKA</sequence>
<dbReference type="PANTHER" id="PTHR23041">
    <property type="entry name" value="RING FINGER DOMAIN-CONTAINING"/>
    <property type="match status" value="1"/>
</dbReference>
<keyword evidence="2 4" id="KW-0863">Zinc-finger</keyword>
<comment type="caution">
    <text evidence="7">The sequence shown here is derived from an EMBL/GenBank/DDBJ whole genome shotgun (WGS) entry which is preliminary data.</text>
</comment>
<evidence type="ECO:0000256" key="1">
    <source>
        <dbReference type="ARBA" id="ARBA00022723"/>
    </source>
</evidence>
<feature type="compositionally biased region" description="Polar residues" evidence="5">
    <location>
        <begin position="1"/>
        <end position="12"/>
    </location>
</feature>
<evidence type="ECO:0000256" key="2">
    <source>
        <dbReference type="ARBA" id="ARBA00022771"/>
    </source>
</evidence>
<dbReference type="InterPro" id="IPR013083">
    <property type="entry name" value="Znf_RING/FYVE/PHD"/>
</dbReference>
<dbReference type="PROSITE" id="PS50089">
    <property type="entry name" value="ZF_RING_2"/>
    <property type="match status" value="1"/>
</dbReference>
<dbReference type="SMART" id="SM00184">
    <property type="entry name" value="RING"/>
    <property type="match status" value="1"/>
</dbReference>
<keyword evidence="7" id="KW-0436">Ligase</keyword>
<dbReference type="GO" id="GO:0008270">
    <property type="term" value="F:zinc ion binding"/>
    <property type="evidence" value="ECO:0007669"/>
    <property type="project" value="UniProtKB-KW"/>
</dbReference>
<feature type="compositionally biased region" description="Polar residues" evidence="5">
    <location>
        <begin position="228"/>
        <end position="237"/>
    </location>
</feature>
<accession>A0AAN8RKR7</accession>
<keyword evidence="3" id="KW-0862">Zinc</keyword>
<dbReference type="GO" id="GO:0016874">
    <property type="term" value="F:ligase activity"/>
    <property type="evidence" value="ECO:0007669"/>
    <property type="project" value="UniProtKB-KW"/>
</dbReference>
<dbReference type="Gene3D" id="3.30.40.10">
    <property type="entry name" value="Zinc/RING finger domain, C3HC4 (zinc finger)"/>
    <property type="match status" value="1"/>
</dbReference>
<dbReference type="SUPFAM" id="SSF57850">
    <property type="entry name" value="RING/U-box"/>
    <property type="match status" value="1"/>
</dbReference>
<evidence type="ECO:0000256" key="3">
    <source>
        <dbReference type="ARBA" id="ARBA00022833"/>
    </source>
</evidence>
<evidence type="ECO:0000259" key="6">
    <source>
        <dbReference type="PROSITE" id="PS50089"/>
    </source>
</evidence>
<gene>
    <name evidence="7" type="primary">SLX8</name>
    <name evidence="7" type="ORF">TWF718_004315</name>
</gene>
<proteinExistence type="predicted"/>
<evidence type="ECO:0000256" key="5">
    <source>
        <dbReference type="SAM" id="MobiDB-lite"/>
    </source>
</evidence>
<dbReference type="PANTHER" id="PTHR23041:SF78">
    <property type="entry name" value="E3 UBIQUITIN-PROTEIN LIGASE RNF4"/>
    <property type="match status" value="1"/>
</dbReference>
<dbReference type="InterPro" id="IPR017907">
    <property type="entry name" value="Znf_RING_CS"/>
</dbReference>
<dbReference type="CDD" id="cd16449">
    <property type="entry name" value="RING-HC"/>
    <property type="match status" value="1"/>
</dbReference>
<evidence type="ECO:0000313" key="8">
    <source>
        <dbReference type="Proteomes" id="UP001313282"/>
    </source>
</evidence>
<feature type="compositionally biased region" description="Low complexity" evidence="5">
    <location>
        <begin position="85"/>
        <end position="121"/>
    </location>
</feature>
<feature type="region of interest" description="Disordered" evidence="5">
    <location>
        <begin position="1"/>
        <end position="293"/>
    </location>
</feature>
<organism evidence="7 8">
    <name type="scientific">Orbilia javanica</name>
    <dbReference type="NCBI Taxonomy" id="47235"/>
    <lineage>
        <taxon>Eukaryota</taxon>
        <taxon>Fungi</taxon>
        <taxon>Dikarya</taxon>
        <taxon>Ascomycota</taxon>
        <taxon>Pezizomycotina</taxon>
        <taxon>Orbiliomycetes</taxon>
        <taxon>Orbiliales</taxon>
        <taxon>Orbiliaceae</taxon>
        <taxon>Orbilia</taxon>
    </lineage>
</organism>
<dbReference type="InterPro" id="IPR047134">
    <property type="entry name" value="RNF4"/>
</dbReference>
<name>A0AAN8RKR7_9PEZI</name>
<feature type="domain" description="RING-type" evidence="6">
    <location>
        <begin position="338"/>
        <end position="382"/>
    </location>
</feature>
<reference evidence="7 8" key="1">
    <citation type="submission" date="2019-10" db="EMBL/GenBank/DDBJ databases">
        <authorList>
            <person name="Palmer J.M."/>
        </authorList>
    </citation>
    <scope>NUCLEOTIDE SEQUENCE [LARGE SCALE GENOMIC DNA]</scope>
    <source>
        <strain evidence="7 8">TWF718</strain>
    </source>
</reference>
<dbReference type="Proteomes" id="UP001313282">
    <property type="component" value="Unassembled WGS sequence"/>
</dbReference>
<protein>
    <submittedName>
        <fullName evidence="7">SUMO-targeted ubiquitin ligase complex subunit slx8</fullName>
    </submittedName>
</protein>
<keyword evidence="8" id="KW-1185">Reference proteome</keyword>
<dbReference type="PROSITE" id="PS00518">
    <property type="entry name" value="ZF_RING_1"/>
    <property type="match status" value="1"/>
</dbReference>
<feature type="compositionally biased region" description="Acidic residues" evidence="5">
    <location>
        <begin position="130"/>
        <end position="141"/>
    </location>
</feature>
<feature type="compositionally biased region" description="Acidic residues" evidence="5">
    <location>
        <begin position="163"/>
        <end position="189"/>
    </location>
</feature>
<dbReference type="Pfam" id="PF13920">
    <property type="entry name" value="zf-C3HC4_3"/>
    <property type="match status" value="1"/>
</dbReference>
<dbReference type="AlphaFoldDB" id="A0AAN8RKR7"/>
<evidence type="ECO:0000313" key="7">
    <source>
        <dbReference type="EMBL" id="KAK6351144.1"/>
    </source>
</evidence>
<keyword evidence="1" id="KW-0479">Metal-binding</keyword>